<dbReference type="PANTHER" id="PTHR13017:SF0">
    <property type="entry name" value="METHENYLTETRAHYDROFOLATE SYNTHASE DOMAIN-CONTAINING PROTEIN"/>
    <property type="match status" value="1"/>
</dbReference>
<dbReference type="OrthoDB" id="433414at2759"/>
<accession>A0A6H5GGH4</accession>
<feature type="non-terminal residue" evidence="1">
    <location>
        <position position="72"/>
    </location>
</feature>
<proteinExistence type="predicted"/>
<dbReference type="GO" id="GO:0005737">
    <property type="term" value="C:cytoplasm"/>
    <property type="evidence" value="ECO:0007669"/>
    <property type="project" value="TreeGrafter"/>
</dbReference>
<keyword evidence="2" id="KW-1185">Reference proteome</keyword>
<name>A0A6H5GGH4_9HEMI</name>
<dbReference type="EMBL" id="CADCXU010012647">
    <property type="protein sequence ID" value="CAB0002566.1"/>
    <property type="molecule type" value="Genomic_DNA"/>
</dbReference>
<protein>
    <submittedName>
        <fullName evidence="1">Uncharacterized protein</fullName>
    </submittedName>
</protein>
<reference evidence="1 2" key="1">
    <citation type="submission" date="2020-02" db="EMBL/GenBank/DDBJ databases">
        <authorList>
            <person name="Ferguson B K."/>
        </authorList>
    </citation>
    <scope>NUCLEOTIDE SEQUENCE [LARGE SCALE GENOMIC DNA]</scope>
</reference>
<gene>
    <name evidence="1" type="ORF">NTEN_LOCUS8353</name>
</gene>
<dbReference type="InterPro" id="IPR002698">
    <property type="entry name" value="FTHF_cligase"/>
</dbReference>
<organism evidence="1 2">
    <name type="scientific">Nesidiocoris tenuis</name>
    <dbReference type="NCBI Taxonomy" id="355587"/>
    <lineage>
        <taxon>Eukaryota</taxon>
        <taxon>Metazoa</taxon>
        <taxon>Ecdysozoa</taxon>
        <taxon>Arthropoda</taxon>
        <taxon>Hexapoda</taxon>
        <taxon>Insecta</taxon>
        <taxon>Pterygota</taxon>
        <taxon>Neoptera</taxon>
        <taxon>Paraneoptera</taxon>
        <taxon>Hemiptera</taxon>
        <taxon>Heteroptera</taxon>
        <taxon>Panheteroptera</taxon>
        <taxon>Cimicomorpha</taxon>
        <taxon>Miridae</taxon>
        <taxon>Dicyphina</taxon>
        <taxon>Nesidiocoris</taxon>
    </lineage>
</organism>
<dbReference type="AlphaFoldDB" id="A0A6H5GGH4"/>
<evidence type="ECO:0000313" key="2">
    <source>
        <dbReference type="Proteomes" id="UP000479000"/>
    </source>
</evidence>
<sequence>MCQSTLSFQVYDEFPESIFETFDVPVDIIITPSRIINVEKRLDRPTLNWEYLSKRRVDRIPIMQLILDQEKA</sequence>
<dbReference type="PANTHER" id="PTHR13017">
    <property type="entry name" value="5-FORMYLTETRAHYDROFOLATE CYCLO-LIGASE-RELATED"/>
    <property type="match status" value="1"/>
</dbReference>
<dbReference type="Proteomes" id="UP000479000">
    <property type="component" value="Unassembled WGS sequence"/>
</dbReference>
<evidence type="ECO:0000313" key="1">
    <source>
        <dbReference type="EMBL" id="CAB0002566.1"/>
    </source>
</evidence>